<feature type="region of interest" description="Disordered" evidence="2">
    <location>
        <begin position="136"/>
        <end position="155"/>
    </location>
</feature>
<keyword evidence="1" id="KW-0677">Repeat</keyword>
<proteinExistence type="predicted"/>
<dbReference type="AlphaFoldDB" id="A0A1M4SQB1"/>
<dbReference type="Gene3D" id="3.80.10.10">
    <property type="entry name" value="Ribonuclease Inhibitor"/>
    <property type="match status" value="2"/>
</dbReference>
<name>A0A1M4SQB1_9BACT</name>
<gene>
    <name evidence="4" type="ORF">SAMN05443144_10196</name>
</gene>
<evidence type="ECO:0000256" key="2">
    <source>
        <dbReference type="SAM" id="MobiDB-lite"/>
    </source>
</evidence>
<dbReference type="Proteomes" id="UP000184041">
    <property type="component" value="Unassembled WGS sequence"/>
</dbReference>
<accession>A0A1M4SQB1</accession>
<dbReference type="FunFam" id="3.80.10.10:FF:000383">
    <property type="entry name" value="Leucine-rich repeat receptor protein kinase EMS1"/>
    <property type="match status" value="1"/>
</dbReference>
<dbReference type="STRING" id="1194090.SAMN05443144_10196"/>
<dbReference type="InterPro" id="IPR032675">
    <property type="entry name" value="LRR_dom_sf"/>
</dbReference>
<dbReference type="PANTHER" id="PTHR46662">
    <property type="entry name" value="DI-GLUCOSE BINDING PROTEIN WITH LEUCINE-RICH REPEAT DOMAIN-CONTAINING PROTEIN"/>
    <property type="match status" value="1"/>
</dbReference>
<organism evidence="4 5">
    <name type="scientific">Fodinibius roseus</name>
    <dbReference type="NCBI Taxonomy" id="1194090"/>
    <lineage>
        <taxon>Bacteria</taxon>
        <taxon>Pseudomonadati</taxon>
        <taxon>Balneolota</taxon>
        <taxon>Balneolia</taxon>
        <taxon>Balneolales</taxon>
        <taxon>Balneolaceae</taxon>
        <taxon>Fodinibius</taxon>
    </lineage>
</organism>
<evidence type="ECO:0000313" key="4">
    <source>
        <dbReference type="EMBL" id="SHE34433.1"/>
    </source>
</evidence>
<evidence type="ECO:0000259" key="3">
    <source>
        <dbReference type="Pfam" id="PF23598"/>
    </source>
</evidence>
<dbReference type="InterPro" id="IPR055414">
    <property type="entry name" value="LRR_R13L4/SHOC2-like"/>
</dbReference>
<reference evidence="4 5" key="1">
    <citation type="submission" date="2016-11" db="EMBL/GenBank/DDBJ databases">
        <authorList>
            <person name="Jaros S."/>
            <person name="Januszkiewicz K."/>
            <person name="Wedrychowicz H."/>
        </authorList>
    </citation>
    <scope>NUCLEOTIDE SEQUENCE [LARGE SCALE GENOMIC DNA]</scope>
    <source>
        <strain evidence="4 5">DSM 21986</strain>
    </source>
</reference>
<sequence>MITRLNNKGILFLLLWVFTSVNVFSQSLTGTSSDRRALMDLYEATGGDRWKNNSGWGNGDPSNAWHGVEVNAEGRVVRLELFGNGLNGRLPESIGNLTELKYLNIKQNALEGEIPSTIGNLRKVVYLLLSGVPEDPPTNPQHNIHQGKTDESGNTFTGVIPSTIGKLSNLEYIELSGSQVTGRIPPEIGNATNLKFIAFSWNPKLTGGIPATIGNLQNLVWLYVRASSLDGTIPEELGKVRSLRTIHLGYNDEHGGEGLHGVLPDLRNLTMLRNFNVDKNNLSGEWPDYWNNGSFTNLISLRASWNNFHSDQLHGFENLTSLRVFTITGSDINGTFPQSINRLSNAIIISIGWTNISGDLPQSGWNFHQLRQVRFNNANLTGHIPGNFFEAADNSNLRRLYFQNNNFTSIDYRALGTLSSPKLETVNISGNCLSYEDHIKPAVDFLSHINFKYENQIAPD</sequence>
<protein>
    <recommendedName>
        <fullName evidence="3">Disease resistance R13L4/SHOC-2-like LRR domain-containing protein</fullName>
    </recommendedName>
</protein>
<feature type="compositionally biased region" description="Polar residues" evidence="2">
    <location>
        <begin position="140"/>
        <end position="155"/>
    </location>
</feature>
<dbReference type="EMBL" id="FQUS01000001">
    <property type="protein sequence ID" value="SHE34433.1"/>
    <property type="molecule type" value="Genomic_DNA"/>
</dbReference>
<feature type="domain" description="Disease resistance R13L4/SHOC-2-like LRR" evidence="3">
    <location>
        <begin position="160"/>
        <end position="376"/>
    </location>
</feature>
<dbReference type="PANTHER" id="PTHR46662:SF104">
    <property type="entry name" value="GPI-ANCHORED ADHESIN-LIKE PROTEIN PGA55-RELATED"/>
    <property type="match status" value="1"/>
</dbReference>
<dbReference type="InterPro" id="IPR001611">
    <property type="entry name" value="Leu-rich_rpt"/>
</dbReference>
<evidence type="ECO:0000256" key="1">
    <source>
        <dbReference type="ARBA" id="ARBA00022737"/>
    </source>
</evidence>
<keyword evidence="5" id="KW-1185">Reference proteome</keyword>
<dbReference type="Pfam" id="PF23598">
    <property type="entry name" value="LRR_14"/>
    <property type="match status" value="1"/>
</dbReference>
<dbReference type="Pfam" id="PF00560">
    <property type="entry name" value="LRR_1"/>
    <property type="match status" value="2"/>
</dbReference>
<evidence type="ECO:0000313" key="5">
    <source>
        <dbReference type="Proteomes" id="UP000184041"/>
    </source>
</evidence>
<dbReference type="SUPFAM" id="SSF52047">
    <property type="entry name" value="RNI-like"/>
    <property type="match status" value="1"/>
</dbReference>